<keyword evidence="3" id="KW-1185">Reference proteome</keyword>
<dbReference type="EMBL" id="QKZT01000003">
    <property type="protein sequence ID" value="PZX55824.1"/>
    <property type="molecule type" value="Genomic_DNA"/>
</dbReference>
<dbReference type="InterPro" id="IPR029058">
    <property type="entry name" value="AB_hydrolase_fold"/>
</dbReference>
<dbReference type="OrthoDB" id="8950502at2"/>
<sequence>MKRIFLNAVTLLAFSFFINYQVTAQTTKTALADYLAKPNPQFQFTVKDSLNHAGLTQYELELTSQEWKGMVWKHRLVILKPSKINSDKALLYIGGGKSENGSPVYRDRDDEIVRNMGKIALQNQSLVALVFQVPNQPIFGGMTEDEIISYTLHQFQETGDLEWPALFPMVKSASTAMDAIVGFSEKSLATPIQSFVLTGASKRGWTTWLTGSQDARVTGIAPMVIDVLNMPTSLQYQIEAWADYSVEIQDYVDLGIPQQASSELGLATMDLVDPYSYRAKLHMPKLIFIGTNDPYWPVDAVKNYIDSIPGQNNLIYIPNVGHDLGDGRVALQALEAFVAYQNAGESLPELLTTISKGDWGLLIIDLKASGQEPSKIELWEAESVEDKDFRDEKFTSKKLKYGGANVISLPSEGQKAFYLAYYFKSPTGKEFYVSSRMYRADKNGLVK</sequence>
<name>A0A2W7R5R7_9BACT</name>
<evidence type="ECO:0000313" key="2">
    <source>
        <dbReference type="EMBL" id="PZX55824.1"/>
    </source>
</evidence>
<dbReference type="Proteomes" id="UP000248882">
    <property type="component" value="Unassembled WGS sequence"/>
</dbReference>
<feature type="signal peptide" evidence="1">
    <location>
        <begin position="1"/>
        <end position="24"/>
    </location>
</feature>
<proteinExistence type="predicted"/>
<protein>
    <submittedName>
        <fullName evidence="2">PhoPQ-activated pathogenicity-related protein</fullName>
    </submittedName>
</protein>
<dbReference type="RefSeq" id="WP_111317118.1">
    <property type="nucleotide sequence ID" value="NZ_QKZT01000003.1"/>
</dbReference>
<comment type="caution">
    <text evidence="2">The sequence shown here is derived from an EMBL/GenBank/DDBJ whole genome shotgun (WGS) entry which is preliminary data.</text>
</comment>
<reference evidence="2 3" key="1">
    <citation type="submission" date="2018-06" db="EMBL/GenBank/DDBJ databases">
        <title>Genomic Encyclopedia of Archaeal and Bacterial Type Strains, Phase II (KMG-II): from individual species to whole genera.</title>
        <authorList>
            <person name="Goeker M."/>
        </authorList>
    </citation>
    <scope>NUCLEOTIDE SEQUENCE [LARGE SCALE GENOMIC DNA]</scope>
    <source>
        <strain evidence="2 3">DSM 19830</strain>
    </source>
</reference>
<dbReference type="InterPro" id="IPR009199">
    <property type="entry name" value="PhoPQ-act_pathogen-rel_PqaA"/>
</dbReference>
<evidence type="ECO:0000256" key="1">
    <source>
        <dbReference type="SAM" id="SignalP"/>
    </source>
</evidence>
<dbReference type="PANTHER" id="PTHR31497">
    <property type="entry name" value="AUTOCRINE PROLIFERATION REPRESSOR PROTEIN A"/>
    <property type="match status" value="1"/>
</dbReference>
<feature type="chain" id="PRO_5016028747" evidence="1">
    <location>
        <begin position="25"/>
        <end position="447"/>
    </location>
</feature>
<dbReference type="PIRSF" id="PIRSF014728">
    <property type="entry name" value="PqaA"/>
    <property type="match status" value="1"/>
</dbReference>
<accession>A0A2W7R5R7</accession>
<organism evidence="2 3">
    <name type="scientific">Algoriphagus chordae</name>
    <dbReference type="NCBI Taxonomy" id="237019"/>
    <lineage>
        <taxon>Bacteria</taxon>
        <taxon>Pseudomonadati</taxon>
        <taxon>Bacteroidota</taxon>
        <taxon>Cytophagia</taxon>
        <taxon>Cytophagales</taxon>
        <taxon>Cyclobacteriaceae</taxon>
        <taxon>Algoriphagus</taxon>
    </lineage>
</organism>
<dbReference type="AlphaFoldDB" id="A0A2W7R5R7"/>
<dbReference type="PANTHER" id="PTHR31497:SF0">
    <property type="entry name" value="AUTOCRINE PROLIFERATION REPRESSOR PROTEIN A"/>
    <property type="match status" value="1"/>
</dbReference>
<evidence type="ECO:0000313" key="3">
    <source>
        <dbReference type="Proteomes" id="UP000248882"/>
    </source>
</evidence>
<dbReference type="Pfam" id="PF10142">
    <property type="entry name" value="PhoPQ_related"/>
    <property type="match status" value="1"/>
</dbReference>
<dbReference type="SUPFAM" id="SSF53474">
    <property type="entry name" value="alpha/beta-Hydrolases"/>
    <property type="match status" value="1"/>
</dbReference>
<keyword evidence="1" id="KW-0732">Signal</keyword>
<gene>
    <name evidence="2" type="ORF">LV85_01049</name>
</gene>
<dbReference type="Gene3D" id="3.40.50.1820">
    <property type="entry name" value="alpha/beta hydrolase"/>
    <property type="match status" value="1"/>
</dbReference>